<protein>
    <submittedName>
        <fullName evidence="1">Restriction endonuclease</fullName>
    </submittedName>
</protein>
<dbReference type="InterPro" id="IPR011335">
    <property type="entry name" value="Restrct_endonuc-II-like"/>
</dbReference>
<dbReference type="Pfam" id="PF09015">
    <property type="entry name" value="NgoMIV_restric"/>
    <property type="match status" value="2"/>
</dbReference>
<comment type="caution">
    <text evidence="1">The sequence shown here is derived from an EMBL/GenBank/DDBJ whole genome shotgun (WGS) entry which is preliminary data.</text>
</comment>
<dbReference type="GO" id="GO:0009307">
    <property type="term" value="P:DNA restriction-modification system"/>
    <property type="evidence" value="ECO:0007669"/>
    <property type="project" value="InterPro"/>
</dbReference>
<gene>
    <name evidence="1" type="ORF">GD627_11945</name>
</gene>
<keyword evidence="1" id="KW-0378">Hydrolase</keyword>
<accession>A0A5N6MHY9</accession>
<dbReference type="Proteomes" id="UP000326852">
    <property type="component" value="Unassembled WGS sequence"/>
</dbReference>
<evidence type="ECO:0000313" key="1">
    <source>
        <dbReference type="EMBL" id="KAD3515478.1"/>
    </source>
</evidence>
<dbReference type="Gene3D" id="3.40.50.10010">
    <property type="entry name" value="Type-2 restriction enzyme NgoMIV"/>
    <property type="match status" value="2"/>
</dbReference>
<reference evidence="1 2" key="1">
    <citation type="submission" date="2019-08" db="EMBL/GenBank/DDBJ databases">
        <title>Arthrobacter sp. nov., isolated from plateau pika and Tibetan wild ass.</title>
        <authorList>
            <person name="Ge Y."/>
        </authorList>
    </citation>
    <scope>NUCLEOTIDE SEQUENCE [LARGE SCALE GENOMIC DNA]</scope>
    <source>
        <strain evidence="1 2">785</strain>
    </source>
</reference>
<sequence length="265" mass="29538">MTLWDVGTGPYDGTDGNAPFASALIGWKTLRGGRRVVNIADSDNSPSCQLSELVIDNLIASSHSAVIGLGTGRPLEKAVAASLEYDLPKLDPSRTWMFGTGSEKISDFLQYKHLEKVDQLVTQYAELRTTLGTDYLIKPDVTVSLPARHEWEPRFLHAAVSCKWTIRSDRVQNIRHENNQMIRHRRERLPHLVTVTAEPLPTRLAAIARGTGEVDAVYHVAYDALDGAIAEAGFLTRDQKDAWEEVTEQGRVRPYSDLAKTLAFW</sequence>
<organism evidence="1 2">
    <name type="scientific">Arthrobacter yangruifuii</name>
    <dbReference type="NCBI Taxonomy" id="2606616"/>
    <lineage>
        <taxon>Bacteria</taxon>
        <taxon>Bacillati</taxon>
        <taxon>Actinomycetota</taxon>
        <taxon>Actinomycetes</taxon>
        <taxon>Micrococcales</taxon>
        <taxon>Micrococcaceae</taxon>
        <taxon>Arthrobacter</taxon>
    </lineage>
</organism>
<dbReference type="SUPFAM" id="SSF52980">
    <property type="entry name" value="Restriction endonuclease-like"/>
    <property type="match status" value="1"/>
</dbReference>
<keyword evidence="1" id="KW-0255">Endonuclease</keyword>
<keyword evidence="2" id="KW-1185">Reference proteome</keyword>
<evidence type="ECO:0000313" key="2">
    <source>
        <dbReference type="Proteomes" id="UP000326852"/>
    </source>
</evidence>
<proteinExistence type="predicted"/>
<keyword evidence="1" id="KW-0540">Nuclease</keyword>
<dbReference type="InterPro" id="IPR015105">
    <property type="entry name" value="NgoMIV"/>
</dbReference>
<dbReference type="CDD" id="cd22340">
    <property type="entry name" value="NgoMIV-like"/>
    <property type="match status" value="1"/>
</dbReference>
<dbReference type="InterPro" id="IPR037083">
    <property type="entry name" value="NgoMIV_sf"/>
</dbReference>
<name>A0A5N6MHY9_9MICC</name>
<dbReference type="EMBL" id="VTFX01000005">
    <property type="protein sequence ID" value="KAD3515478.1"/>
    <property type="molecule type" value="Genomic_DNA"/>
</dbReference>
<dbReference type="AlphaFoldDB" id="A0A5N6MHY9"/>
<dbReference type="GO" id="GO:0009036">
    <property type="term" value="F:type II site-specific deoxyribonuclease activity"/>
    <property type="evidence" value="ECO:0007669"/>
    <property type="project" value="InterPro"/>
</dbReference>